<proteinExistence type="inferred from homology"/>
<evidence type="ECO:0000256" key="3">
    <source>
        <dbReference type="ARBA" id="ARBA00022898"/>
    </source>
</evidence>
<dbReference type="InterPro" id="IPR009006">
    <property type="entry name" value="Ala_racemase/Decarboxylase_C"/>
</dbReference>
<sequence>MQADYLNAFYRDTWVEVNLSAIEENIRSLKELYRDQETTIMAVVKADGYGHGAVEAAHAAIEGGATFLGVAILDEALALREAGLTLPILVLGRMRAENAALAAQLNISATVYSTTWLNEAEEWMRHSDCKQPLSIHLKCDTGMGRIGFLNTTEVESAIMIINGTDLFELEGVYTHFATADEIDVTYYEKQYDYFKQYIQLVEDMGVNIPYIHCANSAAAMRFINRAFSMVRFGISMYGLTPSPEINELLPFPLKPAFELKTRLVQVKKVEPGTTISYGATYTAKDEEWIGTLPIGYADGWIRAHSTNGGHVLIEGEEAPFVGRICMDQCMVKLAGPKPEGSVVTLIGFDGDESVTMEDVAQRLQTINYEIPCVIGKRVPRVYYKDGEIIAIRNDIR</sequence>
<dbReference type="AlphaFoldDB" id="A0A553ZWX5"/>
<dbReference type="Gene3D" id="2.40.37.10">
    <property type="entry name" value="Lyase, Ornithine Decarboxylase, Chain A, domain 1"/>
    <property type="match status" value="1"/>
</dbReference>
<comment type="cofactor">
    <cofactor evidence="2 5 6">
        <name>pyridoxal 5'-phosphate</name>
        <dbReference type="ChEBI" id="CHEBI:597326"/>
    </cofactor>
</comment>
<dbReference type="FunFam" id="3.20.20.10:FF:000002">
    <property type="entry name" value="Alanine racemase"/>
    <property type="match status" value="1"/>
</dbReference>
<organism evidence="9 10">
    <name type="scientific">Alkalicoccobacillus porphyridii</name>
    <dbReference type="NCBI Taxonomy" id="2597270"/>
    <lineage>
        <taxon>Bacteria</taxon>
        <taxon>Bacillati</taxon>
        <taxon>Bacillota</taxon>
        <taxon>Bacilli</taxon>
        <taxon>Bacillales</taxon>
        <taxon>Bacillaceae</taxon>
        <taxon>Alkalicoccobacillus</taxon>
    </lineage>
</organism>
<dbReference type="PANTHER" id="PTHR30511:SF0">
    <property type="entry name" value="ALANINE RACEMASE, CATABOLIC-RELATED"/>
    <property type="match status" value="1"/>
</dbReference>
<reference evidence="9 10" key="1">
    <citation type="submission" date="2019-07" db="EMBL/GenBank/DDBJ databases">
        <authorList>
            <person name="Park Y.J."/>
            <person name="Jeong S.E."/>
            <person name="Jung H.S."/>
        </authorList>
    </citation>
    <scope>NUCLEOTIDE SEQUENCE [LARGE SCALE GENOMIC DNA]</scope>
    <source>
        <strain evidence="10">P16(2019)</strain>
    </source>
</reference>
<dbReference type="RefSeq" id="WP_143849186.1">
    <property type="nucleotide sequence ID" value="NZ_VLXZ01000008.1"/>
</dbReference>
<gene>
    <name evidence="9" type="primary">alr</name>
    <name evidence="9" type="ORF">FN960_13040</name>
</gene>
<dbReference type="OrthoDB" id="9813814at2"/>
<name>A0A553ZWX5_9BACI</name>
<evidence type="ECO:0000256" key="4">
    <source>
        <dbReference type="ARBA" id="ARBA00023235"/>
    </source>
</evidence>
<evidence type="ECO:0000259" key="8">
    <source>
        <dbReference type="SMART" id="SM01005"/>
    </source>
</evidence>
<dbReference type="Proteomes" id="UP000318521">
    <property type="component" value="Unassembled WGS sequence"/>
</dbReference>
<feature type="active site" description="Proton acceptor; specific for L-alanine" evidence="5">
    <location>
        <position position="277"/>
    </location>
</feature>
<dbReference type="FunFam" id="2.40.37.10:FF:000006">
    <property type="entry name" value="Alanine racemase"/>
    <property type="match status" value="1"/>
</dbReference>
<dbReference type="Pfam" id="PF01168">
    <property type="entry name" value="Ala_racemase_N"/>
    <property type="match status" value="1"/>
</dbReference>
<dbReference type="PANTHER" id="PTHR30511">
    <property type="entry name" value="ALANINE RACEMASE"/>
    <property type="match status" value="1"/>
</dbReference>
<dbReference type="InterPro" id="IPR000821">
    <property type="entry name" value="Ala_racemase"/>
</dbReference>
<dbReference type="SMART" id="SM01005">
    <property type="entry name" value="Ala_racemase_C"/>
    <property type="match status" value="1"/>
</dbReference>
<feature type="active site" description="Proton acceptor; specific for D-alanine" evidence="5">
    <location>
        <position position="45"/>
    </location>
</feature>
<evidence type="ECO:0000256" key="7">
    <source>
        <dbReference type="PIRSR" id="PIRSR600821-52"/>
    </source>
</evidence>
<comment type="caution">
    <text evidence="9">The sequence shown here is derived from an EMBL/GenBank/DDBJ whole genome shotgun (WGS) entry which is preliminary data.</text>
</comment>
<feature type="domain" description="Alanine racemase C-terminal" evidence="8">
    <location>
        <begin position="256"/>
        <end position="383"/>
    </location>
</feature>
<evidence type="ECO:0000256" key="6">
    <source>
        <dbReference type="PIRSR" id="PIRSR600821-50"/>
    </source>
</evidence>
<dbReference type="CDD" id="cd00430">
    <property type="entry name" value="PLPDE_III_AR"/>
    <property type="match status" value="1"/>
</dbReference>
<dbReference type="GO" id="GO:0005829">
    <property type="term" value="C:cytosol"/>
    <property type="evidence" value="ECO:0007669"/>
    <property type="project" value="TreeGrafter"/>
</dbReference>
<dbReference type="GO" id="GO:0009252">
    <property type="term" value="P:peptidoglycan biosynthetic process"/>
    <property type="evidence" value="ECO:0007669"/>
    <property type="project" value="TreeGrafter"/>
</dbReference>
<dbReference type="InterPro" id="IPR001608">
    <property type="entry name" value="Ala_racemase_N"/>
</dbReference>
<evidence type="ECO:0000256" key="5">
    <source>
        <dbReference type="HAMAP-Rule" id="MF_01201"/>
    </source>
</evidence>
<dbReference type="InterPro" id="IPR020622">
    <property type="entry name" value="Ala_racemase_pyridoxalP-BS"/>
</dbReference>
<keyword evidence="4 5" id="KW-0413">Isomerase</keyword>
<keyword evidence="3 5" id="KW-0663">Pyridoxal phosphate</keyword>
<dbReference type="InterPro" id="IPR029066">
    <property type="entry name" value="PLP-binding_barrel"/>
</dbReference>
<dbReference type="Pfam" id="PF00842">
    <property type="entry name" value="Ala_racemase_C"/>
    <property type="match status" value="1"/>
</dbReference>
<dbReference type="InterPro" id="IPR011079">
    <property type="entry name" value="Ala_racemase_C"/>
</dbReference>
<comment type="catalytic activity">
    <reaction evidence="1 5">
        <text>L-alanine = D-alanine</text>
        <dbReference type="Rhea" id="RHEA:20249"/>
        <dbReference type="ChEBI" id="CHEBI:57416"/>
        <dbReference type="ChEBI" id="CHEBI:57972"/>
        <dbReference type="EC" id="5.1.1.1"/>
    </reaction>
</comment>
<feature type="modified residue" description="N6-(pyridoxal phosphate)lysine" evidence="5 6">
    <location>
        <position position="45"/>
    </location>
</feature>
<comment type="function">
    <text evidence="5">Catalyzes the interconversion of L-alanine and D-alanine. May also act on other amino acids.</text>
</comment>
<dbReference type="EC" id="5.1.1.1" evidence="5"/>
<comment type="pathway">
    <text evidence="5">Amino-acid biosynthesis; D-alanine biosynthesis; D-alanine from L-alanine: step 1/1.</text>
</comment>
<evidence type="ECO:0000256" key="2">
    <source>
        <dbReference type="ARBA" id="ARBA00001933"/>
    </source>
</evidence>
<dbReference type="GO" id="GO:0030632">
    <property type="term" value="P:D-alanine biosynthetic process"/>
    <property type="evidence" value="ECO:0007669"/>
    <property type="project" value="UniProtKB-UniRule"/>
</dbReference>
<keyword evidence="10" id="KW-1185">Reference proteome</keyword>
<protein>
    <recommendedName>
        <fullName evidence="5">Alanine racemase</fullName>
        <ecNumber evidence="5">5.1.1.1</ecNumber>
    </recommendedName>
</protein>
<dbReference type="NCBIfam" id="TIGR00492">
    <property type="entry name" value="alr"/>
    <property type="match status" value="1"/>
</dbReference>
<accession>A0A553ZWX5</accession>
<evidence type="ECO:0000313" key="9">
    <source>
        <dbReference type="EMBL" id="TSB45846.1"/>
    </source>
</evidence>
<dbReference type="SUPFAM" id="SSF50621">
    <property type="entry name" value="Alanine racemase C-terminal domain-like"/>
    <property type="match status" value="1"/>
</dbReference>
<evidence type="ECO:0000256" key="1">
    <source>
        <dbReference type="ARBA" id="ARBA00000316"/>
    </source>
</evidence>
<dbReference type="GO" id="GO:0008784">
    <property type="term" value="F:alanine racemase activity"/>
    <property type="evidence" value="ECO:0007669"/>
    <property type="project" value="UniProtKB-UniRule"/>
</dbReference>
<feature type="binding site" evidence="5 7">
    <location>
        <position position="326"/>
    </location>
    <ligand>
        <name>substrate</name>
    </ligand>
</feature>
<dbReference type="PROSITE" id="PS00395">
    <property type="entry name" value="ALANINE_RACEMASE"/>
    <property type="match status" value="1"/>
</dbReference>
<dbReference type="SUPFAM" id="SSF51419">
    <property type="entry name" value="PLP-binding barrel"/>
    <property type="match status" value="1"/>
</dbReference>
<dbReference type="GO" id="GO:0030170">
    <property type="term" value="F:pyridoxal phosphate binding"/>
    <property type="evidence" value="ECO:0007669"/>
    <property type="project" value="UniProtKB-UniRule"/>
</dbReference>
<feature type="binding site" evidence="5 7">
    <location>
        <position position="145"/>
    </location>
    <ligand>
        <name>substrate</name>
    </ligand>
</feature>
<evidence type="ECO:0000313" key="10">
    <source>
        <dbReference type="Proteomes" id="UP000318521"/>
    </source>
</evidence>
<dbReference type="PRINTS" id="PR00992">
    <property type="entry name" value="ALARACEMASE"/>
</dbReference>
<comment type="similarity">
    <text evidence="5">Belongs to the alanine racemase family.</text>
</comment>
<dbReference type="HAMAP" id="MF_01201">
    <property type="entry name" value="Ala_racemase"/>
    <property type="match status" value="1"/>
</dbReference>
<dbReference type="UniPathway" id="UPA00042">
    <property type="reaction ID" value="UER00497"/>
</dbReference>
<dbReference type="Gene3D" id="3.20.20.10">
    <property type="entry name" value="Alanine racemase"/>
    <property type="match status" value="1"/>
</dbReference>
<dbReference type="EMBL" id="VLXZ01000008">
    <property type="protein sequence ID" value="TSB45846.1"/>
    <property type="molecule type" value="Genomic_DNA"/>
</dbReference>